<organism evidence="3">
    <name type="scientific">uncultured Bacteroidota bacterium</name>
    <dbReference type="NCBI Taxonomy" id="152509"/>
    <lineage>
        <taxon>Bacteria</taxon>
        <taxon>Pseudomonadati</taxon>
        <taxon>Bacteroidota</taxon>
        <taxon>environmental samples</taxon>
    </lineage>
</organism>
<protein>
    <submittedName>
        <fullName evidence="3">Hypothetical conserved protein</fullName>
    </submittedName>
</protein>
<feature type="transmembrane region" description="Helical" evidence="1">
    <location>
        <begin position="168"/>
        <end position="185"/>
    </location>
</feature>
<feature type="transmembrane region" description="Helical" evidence="1">
    <location>
        <begin position="129"/>
        <end position="148"/>
    </location>
</feature>
<feature type="transmembrane region" description="Helical" evidence="1">
    <location>
        <begin position="272"/>
        <end position="292"/>
    </location>
</feature>
<accession>H5SMQ7</accession>
<evidence type="ECO:0000313" key="3">
    <source>
        <dbReference type="EMBL" id="BAL57443.1"/>
    </source>
</evidence>
<reference evidence="3" key="1">
    <citation type="journal article" date="2005" name="Environ. Microbiol.">
        <title>Genetic and functional properties of uncultivated thermophilic crenarchaeotes from a subsurface gold mine as revealed by analysis of genome fragments.</title>
        <authorList>
            <person name="Nunoura T."/>
            <person name="Hirayama H."/>
            <person name="Takami H."/>
            <person name="Oida H."/>
            <person name="Nishi S."/>
            <person name="Shimamura S."/>
            <person name="Suzuki Y."/>
            <person name="Inagaki F."/>
            <person name="Takai K."/>
            <person name="Nealson K.H."/>
            <person name="Horikoshi K."/>
        </authorList>
    </citation>
    <scope>NUCLEOTIDE SEQUENCE</scope>
</reference>
<feature type="transmembrane region" description="Helical" evidence="1">
    <location>
        <begin position="76"/>
        <end position="98"/>
    </location>
</feature>
<dbReference type="InterPro" id="IPR038731">
    <property type="entry name" value="RgtA/B/C-like"/>
</dbReference>
<feature type="transmembrane region" description="Helical" evidence="1">
    <location>
        <begin position="323"/>
        <end position="340"/>
    </location>
</feature>
<dbReference type="AlphaFoldDB" id="H5SMQ7"/>
<feature type="transmembrane region" description="Helical" evidence="1">
    <location>
        <begin position="37"/>
        <end position="55"/>
    </location>
</feature>
<feature type="transmembrane region" description="Helical" evidence="1">
    <location>
        <begin position="192"/>
        <end position="211"/>
    </location>
</feature>
<name>H5SMQ7_9BACT</name>
<sequence>MAPKPTLSLLILLVLATVVRFYKIGDAPLWGDELFSWLVSFLSPGRIVSYLALGNNPPLWELLLHFWRQMAGDSEAALRALSALFSVASAGVLYVWVRSTGGEWAGWTAALAWIFSTLGQSVGREARAYALLSLLVVLSHLFFLRWIAQKKSPWAWILTGWFLFHTHYMSIWVFLGQGIALLVWWRHSLRSFLVPACTLLMGIALQLIVLMDRLHFPEEIGYVPPSSIEGLYNMVWKFSNMPVPTVIGLGVVLMGIGKVVRHRRTVSPAVKYAFVNFPGVFLLGWLISMELRLWNARYFIPLAMAYYAVLGLSLAMLPKVARVLLAGALGVSWILSWNPVPPTPAFFHREMATLLQKKPHHHLLLVSPAYQSPILIYYPREPLCWDLIHKSIKLMPASPRGVSFSTVLDPIGKVSECLYSSAKVLGVNYYGEIPPCELQAADTIWWLDYATCFSYPHTGLPDLLWEEFEPKVCWEVGPGVRIWVATRRPHLPE</sequence>
<dbReference type="EMBL" id="AP011776">
    <property type="protein sequence ID" value="BAL57443.1"/>
    <property type="molecule type" value="Genomic_DNA"/>
</dbReference>
<keyword evidence="1" id="KW-0472">Membrane</keyword>
<proteinExistence type="predicted"/>
<evidence type="ECO:0000259" key="2">
    <source>
        <dbReference type="Pfam" id="PF13231"/>
    </source>
</evidence>
<feature type="transmembrane region" description="Helical" evidence="1">
    <location>
        <begin position="298"/>
        <end position="316"/>
    </location>
</feature>
<reference evidence="3" key="2">
    <citation type="journal article" date="2012" name="PLoS ONE">
        <title>A Deeply Branching Thermophilic Bacterium with an Ancient Acetyl-CoA Pathway Dominates a Subsurface Ecosystem.</title>
        <authorList>
            <person name="Takami H."/>
            <person name="Noguchi H."/>
            <person name="Takaki Y."/>
            <person name="Uchiyama I."/>
            <person name="Toyoda A."/>
            <person name="Nishi S."/>
            <person name="Chee G.-J."/>
            <person name="Arai W."/>
            <person name="Nunoura T."/>
            <person name="Itoh T."/>
            <person name="Hattori M."/>
            <person name="Takai K."/>
        </authorList>
    </citation>
    <scope>NUCLEOTIDE SEQUENCE</scope>
</reference>
<feature type="transmembrane region" description="Helical" evidence="1">
    <location>
        <begin position="241"/>
        <end position="260"/>
    </location>
</feature>
<evidence type="ECO:0000256" key="1">
    <source>
        <dbReference type="SAM" id="Phobius"/>
    </source>
</evidence>
<dbReference type="Pfam" id="PF13231">
    <property type="entry name" value="PMT_2"/>
    <property type="match status" value="1"/>
</dbReference>
<feature type="domain" description="Glycosyltransferase RgtA/B/C/D-like" evidence="2">
    <location>
        <begin position="56"/>
        <end position="205"/>
    </location>
</feature>
<keyword evidence="1" id="KW-0812">Transmembrane</keyword>
<gene>
    <name evidence="3" type="ORF">HGMM_F50F04C06</name>
</gene>
<feature type="transmembrane region" description="Helical" evidence="1">
    <location>
        <begin position="104"/>
        <end position="122"/>
    </location>
</feature>
<keyword evidence="1" id="KW-1133">Transmembrane helix</keyword>